<keyword evidence="2" id="KW-1185">Reference proteome</keyword>
<dbReference type="InterPro" id="IPR032675">
    <property type="entry name" value="LRR_dom_sf"/>
</dbReference>
<dbReference type="EMBL" id="JAAAUY010000501">
    <property type="protein sequence ID" value="KAF9329138.1"/>
    <property type="molecule type" value="Genomic_DNA"/>
</dbReference>
<sequence length="76" mass="8156">VPFFIAHDTPAAGVFEMGEENDRKRACIGAQALTEALKTNSTQTTLDLQNNSIGDNRTQTLSAALMTNSTLTTLDL</sequence>
<feature type="non-terminal residue" evidence="1">
    <location>
        <position position="1"/>
    </location>
</feature>
<organism evidence="1 2">
    <name type="scientific">Podila minutissima</name>
    <dbReference type="NCBI Taxonomy" id="64525"/>
    <lineage>
        <taxon>Eukaryota</taxon>
        <taxon>Fungi</taxon>
        <taxon>Fungi incertae sedis</taxon>
        <taxon>Mucoromycota</taxon>
        <taxon>Mortierellomycotina</taxon>
        <taxon>Mortierellomycetes</taxon>
        <taxon>Mortierellales</taxon>
        <taxon>Mortierellaceae</taxon>
        <taxon>Podila</taxon>
    </lineage>
</organism>
<dbReference type="SUPFAM" id="SSF52047">
    <property type="entry name" value="RNI-like"/>
    <property type="match status" value="1"/>
</dbReference>
<gene>
    <name evidence="1" type="ORF">BG006_007781</name>
</gene>
<dbReference type="Gene3D" id="3.80.10.10">
    <property type="entry name" value="Ribonuclease Inhibitor"/>
    <property type="match status" value="1"/>
</dbReference>
<name>A0A9P5SH31_9FUNG</name>
<evidence type="ECO:0000313" key="2">
    <source>
        <dbReference type="Proteomes" id="UP000696485"/>
    </source>
</evidence>
<evidence type="ECO:0000313" key="1">
    <source>
        <dbReference type="EMBL" id="KAF9329138.1"/>
    </source>
</evidence>
<protein>
    <submittedName>
        <fullName evidence="1">Uncharacterized protein</fullName>
    </submittedName>
</protein>
<dbReference type="AlphaFoldDB" id="A0A9P5SH31"/>
<accession>A0A9P5SH31</accession>
<dbReference type="Proteomes" id="UP000696485">
    <property type="component" value="Unassembled WGS sequence"/>
</dbReference>
<proteinExistence type="predicted"/>
<reference evidence="1" key="1">
    <citation type="journal article" date="2020" name="Fungal Divers.">
        <title>Resolving the Mortierellaceae phylogeny through synthesis of multi-gene phylogenetics and phylogenomics.</title>
        <authorList>
            <person name="Vandepol N."/>
            <person name="Liber J."/>
            <person name="Desiro A."/>
            <person name="Na H."/>
            <person name="Kennedy M."/>
            <person name="Barry K."/>
            <person name="Grigoriev I.V."/>
            <person name="Miller A.N."/>
            <person name="O'Donnell K."/>
            <person name="Stajich J.E."/>
            <person name="Bonito G."/>
        </authorList>
    </citation>
    <scope>NUCLEOTIDE SEQUENCE</scope>
    <source>
        <strain evidence="1">NVP1</strain>
    </source>
</reference>
<comment type="caution">
    <text evidence="1">The sequence shown here is derived from an EMBL/GenBank/DDBJ whole genome shotgun (WGS) entry which is preliminary data.</text>
</comment>